<accession>A0A9W4GRN5</accession>
<proteinExistence type="predicted"/>
<keyword evidence="3" id="KW-1185">Reference proteome</keyword>
<dbReference type="EMBL" id="CAJSLV010000059">
    <property type="protein sequence ID" value="CAG6394911.1"/>
    <property type="molecule type" value="Genomic_DNA"/>
</dbReference>
<protein>
    <submittedName>
        <fullName evidence="2">Uncharacterized protein</fullName>
    </submittedName>
</protein>
<feature type="region of interest" description="Disordered" evidence="1">
    <location>
        <begin position="248"/>
        <end position="281"/>
    </location>
</feature>
<organism evidence="2 3">
    <name type="scientific">Actinacidiphila cocklensis</name>
    <dbReference type="NCBI Taxonomy" id="887465"/>
    <lineage>
        <taxon>Bacteria</taxon>
        <taxon>Bacillati</taxon>
        <taxon>Actinomycetota</taxon>
        <taxon>Actinomycetes</taxon>
        <taxon>Kitasatosporales</taxon>
        <taxon>Streptomycetaceae</taxon>
        <taxon>Actinacidiphila</taxon>
    </lineage>
</organism>
<evidence type="ECO:0000313" key="3">
    <source>
        <dbReference type="Proteomes" id="UP001152519"/>
    </source>
</evidence>
<evidence type="ECO:0000313" key="2">
    <source>
        <dbReference type="EMBL" id="CAG6394911.1"/>
    </source>
</evidence>
<comment type="caution">
    <text evidence="2">The sequence shown here is derived from an EMBL/GenBank/DDBJ whole genome shotgun (WGS) entry which is preliminary data.</text>
</comment>
<dbReference type="AlphaFoldDB" id="A0A9W4GRN5"/>
<gene>
    <name evidence="2" type="ORF">SCOCK_30144</name>
</gene>
<name>A0A9W4GRN5_9ACTN</name>
<reference evidence="2" key="1">
    <citation type="submission" date="2021-05" db="EMBL/GenBank/DDBJ databases">
        <authorList>
            <person name="Arsene-Ploetze F."/>
        </authorList>
    </citation>
    <scope>NUCLEOTIDE SEQUENCE</scope>
    <source>
        <strain evidence="2">DSM 42138</strain>
    </source>
</reference>
<evidence type="ECO:0000256" key="1">
    <source>
        <dbReference type="SAM" id="MobiDB-lite"/>
    </source>
</evidence>
<dbReference type="Proteomes" id="UP001152519">
    <property type="component" value="Unassembled WGS sequence"/>
</dbReference>
<sequence length="281" mass="30621">MAGHAQPPQRCDELLAEVVAPRQQLAVGGRCEQPFGIGDRAEGAVAGGLDNEVACGEIAPAARPVRQVREEFAMCFLRGVGVERSVDESVEVGRQAGREPDYSLDSVQVRLLQYLPEGQQAPDGLQLDELDRVRVGLGREKRGRAQLGECLAVCGVQLFAGRFCCQPEQRLQHARVDAPFGIPCERECRRPPSPQGQTGSLTLVNGPQFGQPLDLQHVCVPPLPIVLPHPVPSPRDTVEAARRFGWFGRSGRSREPWGPSQSAARRCRPVRDRPAPQTPSP</sequence>